<name>A0A1W2A8C5_9SPHI</name>
<keyword evidence="8" id="KW-1185">Reference proteome</keyword>
<evidence type="ECO:0000259" key="6">
    <source>
        <dbReference type="PROSITE" id="PS51352"/>
    </source>
</evidence>
<dbReference type="AlphaFoldDB" id="A0A1W2A8C5"/>
<dbReference type="GO" id="GO:0030313">
    <property type="term" value="C:cell envelope"/>
    <property type="evidence" value="ECO:0007669"/>
    <property type="project" value="UniProtKB-SubCell"/>
</dbReference>
<gene>
    <name evidence="7" type="ORF">SAMN04488524_1221</name>
</gene>
<sequence length="358" mass="39946">MKTLKKLAATALICVTGTAFAQQATVKGNIKGLGDAELNFHYYEGSEAKTSSVKAAGDKFTWTAPMANPQKVTVMFPKRAVWLFVEPGNMELNGSMDSLNKVKLTGSKIQDEADAYNKLLEPFSAQEQPLYQKYGKVSKEEQLALEQKLQDIRMQKRAVANKYIAEHPESAFSLSLVTDRAGMGEYKDIQAVYDKLGKNVKASPEGKRLTERLAILKRSAIGTPMLNFTQNDTEGKPVNFSAFKGKYVLVDFWASWCGPCRAENPNVLKAYNKYKDKNFTVVGISLDDKGDNWKKAIKDDGMPWTQLSDLKGWKNEVSQYYGIMGIPSTLLVDPKGNIIAKDLRGEILNKKLEEIFNN</sequence>
<dbReference type="RefSeq" id="WP_084237481.1">
    <property type="nucleotide sequence ID" value="NZ_FWXT01000001.1"/>
</dbReference>
<evidence type="ECO:0000313" key="7">
    <source>
        <dbReference type="EMBL" id="SMC56528.1"/>
    </source>
</evidence>
<keyword evidence="3" id="KW-1015">Disulfide bond</keyword>
<dbReference type="OrthoDB" id="750178at2"/>
<evidence type="ECO:0000256" key="3">
    <source>
        <dbReference type="ARBA" id="ARBA00023157"/>
    </source>
</evidence>
<accession>A0A1W2A8C5</accession>
<dbReference type="InterPro" id="IPR025380">
    <property type="entry name" value="DUF4369"/>
</dbReference>
<dbReference type="InterPro" id="IPR000866">
    <property type="entry name" value="AhpC/TSA"/>
</dbReference>
<dbReference type="CDD" id="cd02966">
    <property type="entry name" value="TlpA_like_family"/>
    <property type="match status" value="1"/>
</dbReference>
<comment type="subcellular location">
    <subcellularLocation>
        <location evidence="1">Cell envelope</location>
    </subcellularLocation>
</comment>
<dbReference type="InterPro" id="IPR013766">
    <property type="entry name" value="Thioredoxin_domain"/>
</dbReference>
<dbReference type="PANTHER" id="PTHR42852:SF6">
    <property type="entry name" value="THIOL:DISULFIDE INTERCHANGE PROTEIN DSBE"/>
    <property type="match status" value="1"/>
</dbReference>
<protein>
    <submittedName>
        <fullName evidence="7">Peroxiredoxin</fullName>
    </submittedName>
</protein>
<dbReference type="PANTHER" id="PTHR42852">
    <property type="entry name" value="THIOL:DISULFIDE INTERCHANGE PROTEIN DSBE"/>
    <property type="match status" value="1"/>
</dbReference>
<dbReference type="InterPro" id="IPR050553">
    <property type="entry name" value="Thioredoxin_ResA/DsbE_sf"/>
</dbReference>
<feature type="domain" description="Thioredoxin" evidence="6">
    <location>
        <begin position="219"/>
        <end position="358"/>
    </location>
</feature>
<keyword evidence="2" id="KW-0201">Cytochrome c-type biogenesis</keyword>
<keyword evidence="5" id="KW-0732">Signal</keyword>
<evidence type="ECO:0000256" key="5">
    <source>
        <dbReference type="SAM" id="SignalP"/>
    </source>
</evidence>
<dbReference type="SUPFAM" id="SSF52833">
    <property type="entry name" value="Thioredoxin-like"/>
    <property type="match status" value="1"/>
</dbReference>
<evidence type="ECO:0000313" key="8">
    <source>
        <dbReference type="Proteomes" id="UP000192756"/>
    </source>
</evidence>
<keyword evidence="4" id="KW-0676">Redox-active center</keyword>
<dbReference type="GO" id="GO:0017004">
    <property type="term" value="P:cytochrome complex assembly"/>
    <property type="evidence" value="ECO:0007669"/>
    <property type="project" value="UniProtKB-KW"/>
</dbReference>
<dbReference type="GO" id="GO:0016491">
    <property type="term" value="F:oxidoreductase activity"/>
    <property type="evidence" value="ECO:0007669"/>
    <property type="project" value="InterPro"/>
</dbReference>
<feature type="chain" id="PRO_5012303362" evidence="5">
    <location>
        <begin position="22"/>
        <end position="358"/>
    </location>
</feature>
<dbReference type="Gene3D" id="3.40.30.10">
    <property type="entry name" value="Glutaredoxin"/>
    <property type="match status" value="1"/>
</dbReference>
<dbReference type="InterPro" id="IPR017937">
    <property type="entry name" value="Thioredoxin_CS"/>
</dbReference>
<dbReference type="PROSITE" id="PS00194">
    <property type="entry name" value="THIOREDOXIN_1"/>
    <property type="match status" value="1"/>
</dbReference>
<evidence type="ECO:0000256" key="4">
    <source>
        <dbReference type="ARBA" id="ARBA00023284"/>
    </source>
</evidence>
<reference evidence="8" key="1">
    <citation type="submission" date="2017-04" db="EMBL/GenBank/DDBJ databases">
        <authorList>
            <person name="Varghese N."/>
            <person name="Submissions S."/>
        </authorList>
    </citation>
    <scope>NUCLEOTIDE SEQUENCE [LARGE SCALE GENOMIC DNA]</scope>
    <source>
        <strain evidence="8">DSM 12126</strain>
    </source>
</reference>
<dbReference type="EMBL" id="FWXT01000001">
    <property type="protein sequence ID" value="SMC56528.1"/>
    <property type="molecule type" value="Genomic_DNA"/>
</dbReference>
<dbReference type="InterPro" id="IPR036249">
    <property type="entry name" value="Thioredoxin-like_sf"/>
</dbReference>
<dbReference type="STRING" id="151894.SAMN04488524_1221"/>
<evidence type="ECO:0000256" key="1">
    <source>
        <dbReference type="ARBA" id="ARBA00004196"/>
    </source>
</evidence>
<dbReference type="Pfam" id="PF14289">
    <property type="entry name" value="DUF4369"/>
    <property type="match status" value="1"/>
</dbReference>
<dbReference type="GO" id="GO:0016209">
    <property type="term" value="F:antioxidant activity"/>
    <property type="evidence" value="ECO:0007669"/>
    <property type="project" value="InterPro"/>
</dbReference>
<dbReference type="PROSITE" id="PS51352">
    <property type="entry name" value="THIOREDOXIN_2"/>
    <property type="match status" value="1"/>
</dbReference>
<dbReference type="Pfam" id="PF00578">
    <property type="entry name" value="AhpC-TSA"/>
    <property type="match status" value="1"/>
</dbReference>
<evidence type="ECO:0000256" key="2">
    <source>
        <dbReference type="ARBA" id="ARBA00022748"/>
    </source>
</evidence>
<feature type="signal peptide" evidence="5">
    <location>
        <begin position="1"/>
        <end position="21"/>
    </location>
</feature>
<dbReference type="Proteomes" id="UP000192756">
    <property type="component" value="Unassembled WGS sequence"/>
</dbReference>
<organism evidence="7 8">
    <name type="scientific">Pedobacter africanus</name>
    <dbReference type="NCBI Taxonomy" id="151894"/>
    <lineage>
        <taxon>Bacteria</taxon>
        <taxon>Pseudomonadati</taxon>
        <taxon>Bacteroidota</taxon>
        <taxon>Sphingobacteriia</taxon>
        <taxon>Sphingobacteriales</taxon>
        <taxon>Sphingobacteriaceae</taxon>
        <taxon>Pedobacter</taxon>
    </lineage>
</organism>
<proteinExistence type="predicted"/>